<evidence type="ECO:0000313" key="3">
    <source>
        <dbReference type="Proteomes" id="UP000253383"/>
    </source>
</evidence>
<comment type="caution">
    <text evidence="2">The sequence shown here is derived from an EMBL/GenBank/DDBJ whole genome shotgun (WGS) entry which is preliminary data.</text>
</comment>
<dbReference type="OrthoDB" id="1049592at2"/>
<protein>
    <recommendedName>
        <fullName evidence="4">DUF2892 domain-containing protein</fullName>
    </recommendedName>
</protein>
<name>A0A368JF24_9BACT</name>
<keyword evidence="3" id="KW-1185">Reference proteome</keyword>
<dbReference type="AlphaFoldDB" id="A0A368JF24"/>
<accession>A0A368JF24</accession>
<sequence length="77" mass="8502">MMNLKNWGVLRIVRLSVGLLILWSSFVDHQPLMGIIGGLLVIQAMMNLGCAGGQCGIPAARKKIDEPVKEIDYEEIH</sequence>
<reference evidence="2 3" key="1">
    <citation type="submission" date="2018-07" db="EMBL/GenBank/DDBJ databases">
        <title>Genome analysis of Larkinella rosea.</title>
        <authorList>
            <person name="Zhou Z."/>
            <person name="Wang G."/>
        </authorList>
    </citation>
    <scope>NUCLEOTIDE SEQUENCE [LARGE SCALE GENOMIC DNA]</scope>
    <source>
        <strain evidence="3">zzj9</strain>
    </source>
</reference>
<evidence type="ECO:0000256" key="1">
    <source>
        <dbReference type="SAM" id="Phobius"/>
    </source>
</evidence>
<gene>
    <name evidence="2" type="ORF">DUE52_28700</name>
</gene>
<keyword evidence="1" id="KW-1133">Transmembrane helix</keyword>
<feature type="transmembrane region" description="Helical" evidence="1">
    <location>
        <begin position="32"/>
        <end position="53"/>
    </location>
</feature>
<keyword evidence="1" id="KW-0472">Membrane</keyword>
<evidence type="ECO:0000313" key="2">
    <source>
        <dbReference type="EMBL" id="RCR66142.1"/>
    </source>
</evidence>
<dbReference type="EMBL" id="QOWE01000031">
    <property type="protein sequence ID" value="RCR66142.1"/>
    <property type="molecule type" value="Genomic_DNA"/>
</dbReference>
<dbReference type="Proteomes" id="UP000253383">
    <property type="component" value="Unassembled WGS sequence"/>
</dbReference>
<keyword evidence="1" id="KW-0812">Transmembrane</keyword>
<proteinExistence type="predicted"/>
<organism evidence="2 3">
    <name type="scientific">Larkinella punicea</name>
    <dbReference type="NCBI Taxonomy" id="2315727"/>
    <lineage>
        <taxon>Bacteria</taxon>
        <taxon>Pseudomonadati</taxon>
        <taxon>Bacteroidota</taxon>
        <taxon>Cytophagia</taxon>
        <taxon>Cytophagales</taxon>
        <taxon>Spirosomataceae</taxon>
        <taxon>Larkinella</taxon>
    </lineage>
</organism>
<dbReference type="RefSeq" id="WP_114409534.1">
    <property type="nucleotide sequence ID" value="NZ_QOWE01000031.1"/>
</dbReference>
<evidence type="ECO:0008006" key="4">
    <source>
        <dbReference type="Google" id="ProtNLM"/>
    </source>
</evidence>
<feature type="transmembrane region" description="Helical" evidence="1">
    <location>
        <begin position="7"/>
        <end position="26"/>
    </location>
</feature>